<feature type="domain" description="Ig-like" evidence="11">
    <location>
        <begin position="58"/>
        <end position="149"/>
    </location>
</feature>
<keyword evidence="9" id="KW-0325">Glycoprotein</keyword>
<dbReference type="InParanoid" id="A0A672NRE0"/>
<evidence type="ECO:0000256" key="9">
    <source>
        <dbReference type="ARBA" id="ARBA00023180"/>
    </source>
</evidence>
<dbReference type="PROSITE" id="PS50835">
    <property type="entry name" value="IG_LIKE"/>
    <property type="match status" value="1"/>
</dbReference>
<name>A0A672NRE0_SINGR</name>
<reference evidence="12" key="2">
    <citation type="submission" date="2025-09" db="UniProtKB">
        <authorList>
            <consortium name="Ensembl"/>
        </authorList>
    </citation>
    <scope>IDENTIFICATION</scope>
</reference>
<evidence type="ECO:0000256" key="3">
    <source>
        <dbReference type="ARBA" id="ARBA00022692"/>
    </source>
</evidence>
<dbReference type="PANTHER" id="PTHR25466">
    <property type="entry name" value="T-LYMPHOCYTE ACTIVATION ANTIGEN"/>
    <property type="match status" value="1"/>
</dbReference>
<keyword evidence="8" id="KW-0675">Receptor</keyword>
<comment type="subcellular location">
    <subcellularLocation>
        <location evidence="1">Cell membrane</location>
        <topology evidence="1">Single-pass type I membrane protein</topology>
    </subcellularLocation>
</comment>
<evidence type="ECO:0000313" key="13">
    <source>
        <dbReference type="Proteomes" id="UP000472262"/>
    </source>
</evidence>
<dbReference type="FunFam" id="2.60.40.10:FF:000142">
    <property type="entry name" value="V-set domain-containing T-cell activation inhibitor 1"/>
    <property type="match status" value="1"/>
</dbReference>
<dbReference type="SMART" id="SM00409">
    <property type="entry name" value="IG"/>
    <property type="match status" value="1"/>
</dbReference>
<evidence type="ECO:0000256" key="7">
    <source>
        <dbReference type="ARBA" id="ARBA00023157"/>
    </source>
</evidence>
<keyword evidence="2" id="KW-1003">Cell membrane</keyword>
<sequence>MHYAEIQGFCLVSRHNGSSSCTKWHSTFNRISYYEQNVFSVSGLTVRSPSGPAVVRLGSSGVLPCYVNKRLLEQIRKVEWRRTDSETLVHLYQDGESRPESQQQDYHDRAHFFTDQIQHGNFSLRLDNLRAEDEGRYTCKVYRQEDSVSLAKLNLELRLLGNDSHFMSCIIFTFGFVCLHVCANTCKNIDAGVFLKSSCKDLLLSCSLH</sequence>
<dbReference type="GO" id="GO:0031295">
    <property type="term" value="P:T cell costimulation"/>
    <property type="evidence" value="ECO:0007669"/>
    <property type="project" value="TreeGrafter"/>
</dbReference>
<keyword evidence="5" id="KW-1133">Transmembrane helix</keyword>
<keyword evidence="4" id="KW-0732">Signal</keyword>
<proteinExistence type="predicted"/>
<dbReference type="Pfam" id="PF07686">
    <property type="entry name" value="V-set"/>
    <property type="match status" value="1"/>
</dbReference>
<reference evidence="12" key="1">
    <citation type="submission" date="2025-08" db="UniProtKB">
        <authorList>
            <consortium name="Ensembl"/>
        </authorList>
    </citation>
    <scope>IDENTIFICATION</scope>
</reference>
<dbReference type="GO" id="GO:0071222">
    <property type="term" value="P:cellular response to lipopolysaccharide"/>
    <property type="evidence" value="ECO:0007669"/>
    <property type="project" value="TreeGrafter"/>
</dbReference>
<evidence type="ECO:0000256" key="4">
    <source>
        <dbReference type="ARBA" id="ARBA00022729"/>
    </source>
</evidence>
<dbReference type="InterPro" id="IPR036179">
    <property type="entry name" value="Ig-like_dom_sf"/>
</dbReference>
<evidence type="ECO:0000256" key="10">
    <source>
        <dbReference type="ARBA" id="ARBA00023319"/>
    </source>
</evidence>
<keyword evidence="3" id="KW-0812">Transmembrane</keyword>
<dbReference type="SUPFAM" id="SSF48726">
    <property type="entry name" value="Immunoglobulin"/>
    <property type="match status" value="1"/>
</dbReference>
<dbReference type="InterPro" id="IPR007110">
    <property type="entry name" value="Ig-like_dom"/>
</dbReference>
<organism evidence="12 13">
    <name type="scientific">Sinocyclocheilus grahami</name>
    <name type="common">Dianchi golden-line fish</name>
    <name type="synonym">Barbus grahami</name>
    <dbReference type="NCBI Taxonomy" id="75366"/>
    <lineage>
        <taxon>Eukaryota</taxon>
        <taxon>Metazoa</taxon>
        <taxon>Chordata</taxon>
        <taxon>Craniata</taxon>
        <taxon>Vertebrata</taxon>
        <taxon>Euteleostomi</taxon>
        <taxon>Actinopterygii</taxon>
        <taxon>Neopterygii</taxon>
        <taxon>Teleostei</taxon>
        <taxon>Ostariophysi</taxon>
        <taxon>Cypriniformes</taxon>
        <taxon>Cyprinidae</taxon>
        <taxon>Cyprininae</taxon>
        <taxon>Sinocyclocheilus</taxon>
    </lineage>
</organism>
<evidence type="ECO:0000259" key="11">
    <source>
        <dbReference type="PROSITE" id="PS50835"/>
    </source>
</evidence>
<protein>
    <recommendedName>
        <fullName evidence="11">Ig-like domain-containing protein</fullName>
    </recommendedName>
</protein>
<evidence type="ECO:0000313" key="12">
    <source>
        <dbReference type="Ensembl" id="ENSSGRP00000050891.1"/>
    </source>
</evidence>
<dbReference type="GO" id="GO:0042102">
    <property type="term" value="P:positive regulation of T cell proliferation"/>
    <property type="evidence" value="ECO:0007669"/>
    <property type="project" value="TreeGrafter"/>
</dbReference>
<dbReference type="Proteomes" id="UP000472262">
    <property type="component" value="Unassembled WGS sequence"/>
</dbReference>
<accession>A0A672NRE0</accession>
<dbReference type="GO" id="GO:0007166">
    <property type="term" value="P:cell surface receptor signaling pathway"/>
    <property type="evidence" value="ECO:0007669"/>
    <property type="project" value="TreeGrafter"/>
</dbReference>
<keyword evidence="6" id="KW-0472">Membrane</keyword>
<evidence type="ECO:0000256" key="2">
    <source>
        <dbReference type="ARBA" id="ARBA00022475"/>
    </source>
</evidence>
<evidence type="ECO:0000256" key="8">
    <source>
        <dbReference type="ARBA" id="ARBA00023170"/>
    </source>
</evidence>
<dbReference type="Ensembl" id="ENSSGRT00000054361.1">
    <property type="protein sequence ID" value="ENSSGRP00000050891.1"/>
    <property type="gene ID" value="ENSSGRG00000026941.1"/>
</dbReference>
<dbReference type="InterPro" id="IPR051713">
    <property type="entry name" value="T-cell_Activation_Regulation"/>
</dbReference>
<dbReference type="Gene3D" id="2.60.40.10">
    <property type="entry name" value="Immunoglobulins"/>
    <property type="match status" value="1"/>
</dbReference>
<dbReference type="GO" id="GO:0006955">
    <property type="term" value="P:immune response"/>
    <property type="evidence" value="ECO:0007669"/>
    <property type="project" value="TreeGrafter"/>
</dbReference>
<dbReference type="InterPro" id="IPR013106">
    <property type="entry name" value="Ig_V-set"/>
</dbReference>
<keyword evidence="10" id="KW-0393">Immunoglobulin domain</keyword>
<keyword evidence="7" id="KW-1015">Disulfide bond</keyword>
<dbReference type="InterPro" id="IPR003599">
    <property type="entry name" value="Ig_sub"/>
</dbReference>
<dbReference type="GO" id="GO:0042130">
    <property type="term" value="P:negative regulation of T cell proliferation"/>
    <property type="evidence" value="ECO:0007669"/>
    <property type="project" value="TreeGrafter"/>
</dbReference>
<dbReference type="PANTHER" id="PTHR25466:SF14">
    <property type="entry name" value="BUTYROPHILIN SUBFAMILY 2 MEMBER A2-LIKE-RELATED"/>
    <property type="match status" value="1"/>
</dbReference>
<dbReference type="OMA" id="ANTCKNI"/>
<dbReference type="AlphaFoldDB" id="A0A672NRE0"/>
<evidence type="ECO:0000256" key="6">
    <source>
        <dbReference type="ARBA" id="ARBA00023136"/>
    </source>
</evidence>
<evidence type="ECO:0000256" key="1">
    <source>
        <dbReference type="ARBA" id="ARBA00004251"/>
    </source>
</evidence>
<evidence type="ECO:0000256" key="5">
    <source>
        <dbReference type="ARBA" id="ARBA00022989"/>
    </source>
</evidence>
<dbReference type="InterPro" id="IPR013783">
    <property type="entry name" value="Ig-like_fold"/>
</dbReference>
<dbReference type="SMART" id="SM00406">
    <property type="entry name" value="IGv"/>
    <property type="match status" value="1"/>
</dbReference>
<keyword evidence="13" id="KW-1185">Reference proteome</keyword>
<dbReference type="GO" id="GO:0009897">
    <property type="term" value="C:external side of plasma membrane"/>
    <property type="evidence" value="ECO:0007669"/>
    <property type="project" value="TreeGrafter"/>
</dbReference>